<gene>
    <name evidence="2" type="ORF">CA13_03150</name>
</gene>
<keyword evidence="1" id="KW-0732">Signal</keyword>
<dbReference type="OrthoDB" id="2488311at2"/>
<dbReference type="EMBL" id="SJPJ01000001">
    <property type="protein sequence ID" value="TWT78918.1"/>
    <property type="molecule type" value="Genomic_DNA"/>
</dbReference>
<organism evidence="2 3">
    <name type="scientific">Novipirellula herctigrandis</name>
    <dbReference type="NCBI Taxonomy" id="2527986"/>
    <lineage>
        <taxon>Bacteria</taxon>
        <taxon>Pseudomonadati</taxon>
        <taxon>Planctomycetota</taxon>
        <taxon>Planctomycetia</taxon>
        <taxon>Pirellulales</taxon>
        <taxon>Pirellulaceae</taxon>
        <taxon>Novipirellula</taxon>
    </lineage>
</organism>
<dbReference type="AlphaFoldDB" id="A0A5C5YV80"/>
<reference evidence="2 3" key="1">
    <citation type="submission" date="2019-02" db="EMBL/GenBank/DDBJ databases">
        <title>Deep-cultivation of Planctomycetes and their phenomic and genomic characterization uncovers novel biology.</title>
        <authorList>
            <person name="Wiegand S."/>
            <person name="Jogler M."/>
            <person name="Boedeker C."/>
            <person name="Pinto D."/>
            <person name="Vollmers J."/>
            <person name="Rivas-Marin E."/>
            <person name="Kohn T."/>
            <person name="Peeters S.H."/>
            <person name="Heuer A."/>
            <person name="Rast P."/>
            <person name="Oberbeckmann S."/>
            <person name="Bunk B."/>
            <person name="Jeske O."/>
            <person name="Meyerdierks A."/>
            <person name="Storesund J.E."/>
            <person name="Kallscheuer N."/>
            <person name="Luecker S."/>
            <person name="Lage O.M."/>
            <person name="Pohl T."/>
            <person name="Merkel B.J."/>
            <person name="Hornburger P."/>
            <person name="Mueller R.-W."/>
            <person name="Bruemmer F."/>
            <person name="Labrenz M."/>
            <person name="Spormann A.M."/>
            <person name="Op Den Camp H."/>
            <person name="Overmann J."/>
            <person name="Amann R."/>
            <person name="Jetten M.S.M."/>
            <person name="Mascher T."/>
            <person name="Medema M.H."/>
            <person name="Devos D.P."/>
            <person name="Kaster A.-K."/>
            <person name="Ovreas L."/>
            <person name="Rohde M."/>
            <person name="Galperin M.Y."/>
            <person name="Jogler C."/>
        </authorList>
    </citation>
    <scope>NUCLEOTIDE SEQUENCE [LARGE SCALE GENOMIC DNA]</scope>
    <source>
        <strain evidence="2 3">CA13</strain>
    </source>
</reference>
<keyword evidence="3" id="KW-1185">Reference proteome</keyword>
<accession>A0A5C5YV80</accession>
<sequence length="201" mass="22734" precursor="true">MNRIALIVFGVGLCFHSTVVVANQAHAPRIVNLINFIRGVEPREPRDLVESVREQIRLGKECGLPSTFLVQYDAMLIPEIVALLKNELGPDDEIGAWLEVVQPQVEAAGLQWHGRFPWDWHTDVGFTVGYTPQQRRLLMDEYMRKFEHLFEKRPISVGCWIIDAPTLNYVADKYGVTAACICKDQNGTDGYTLWGGYWSGA</sequence>
<evidence type="ECO:0000313" key="2">
    <source>
        <dbReference type="EMBL" id="TWT78918.1"/>
    </source>
</evidence>
<dbReference type="RefSeq" id="WP_146394078.1">
    <property type="nucleotide sequence ID" value="NZ_SJPJ01000001.1"/>
</dbReference>
<feature type="signal peptide" evidence="1">
    <location>
        <begin position="1"/>
        <end position="22"/>
    </location>
</feature>
<evidence type="ECO:0000256" key="1">
    <source>
        <dbReference type="SAM" id="SignalP"/>
    </source>
</evidence>
<protein>
    <submittedName>
        <fullName evidence="2">Uncharacterized protein</fullName>
    </submittedName>
</protein>
<proteinExistence type="predicted"/>
<evidence type="ECO:0000313" key="3">
    <source>
        <dbReference type="Proteomes" id="UP000315010"/>
    </source>
</evidence>
<feature type="chain" id="PRO_5023044934" evidence="1">
    <location>
        <begin position="23"/>
        <end position="201"/>
    </location>
</feature>
<comment type="caution">
    <text evidence="2">The sequence shown here is derived from an EMBL/GenBank/DDBJ whole genome shotgun (WGS) entry which is preliminary data.</text>
</comment>
<name>A0A5C5YV80_9BACT</name>
<dbReference type="Proteomes" id="UP000315010">
    <property type="component" value="Unassembled WGS sequence"/>
</dbReference>